<protein>
    <submittedName>
        <fullName evidence="1">1-pyrroline-5-carboxylate dehydrogenase</fullName>
        <ecNumber evidence="1">1.2.1.88</ecNumber>
    </submittedName>
</protein>
<name>A0ACC1KUJ4_9FUNG</name>
<gene>
    <name evidence="1" type="primary">PUT2_2</name>
    <name evidence="1" type="ORF">H4R21_005193</name>
</gene>
<dbReference type="EMBL" id="JANBUN010002230">
    <property type="protein sequence ID" value="KAJ2795234.1"/>
    <property type="molecule type" value="Genomic_DNA"/>
</dbReference>
<comment type="caution">
    <text evidence="1">The sequence shown here is derived from an EMBL/GenBank/DDBJ whole genome shotgun (WGS) entry which is preliminary data.</text>
</comment>
<dbReference type="EC" id="1.2.1.88" evidence="1"/>
<feature type="non-terminal residue" evidence="1">
    <location>
        <position position="248"/>
    </location>
</feature>
<sequence>MLRINRAAAAATRAGVRTYSASPALRSGVRVPNLATFKLPEIGNEPTRDYRPGSAEQEQLMAEVAEMGSKTHAVPLVINGREVHTGNAREQRNPGNKAQVLCRYQTAGPKEVAEAIEGAVAARSRWEAMPLYDRQAVFLRAADLVANKYRYKLMAASMLGQGKNIWQAEIDAATEAADFLRFNVKYASEIYAQQPPCNAPGIWNRSEYRSLEGFVYAVSPFNFTAIGVNLAAAPALMGNAVLWKPSAT</sequence>
<accession>A0ACC1KUJ4</accession>
<keyword evidence="1" id="KW-0560">Oxidoreductase</keyword>
<evidence type="ECO:0000313" key="2">
    <source>
        <dbReference type="Proteomes" id="UP001140087"/>
    </source>
</evidence>
<reference evidence="1" key="1">
    <citation type="submission" date="2022-07" db="EMBL/GenBank/DDBJ databases">
        <title>Phylogenomic reconstructions and comparative analyses of Kickxellomycotina fungi.</title>
        <authorList>
            <person name="Reynolds N.K."/>
            <person name="Stajich J.E."/>
            <person name="Barry K."/>
            <person name="Grigoriev I.V."/>
            <person name="Crous P."/>
            <person name="Smith M.E."/>
        </authorList>
    </citation>
    <scope>NUCLEOTIDE SEQUENCE</scope>
    <source>
        <strain evidence="1">BCRC 34780</strain>
    </source>
</reference>
<keyword evidence="2" id="KW-1185">Reference proteome</keyword>
<proteinExistence type="predicted"/>
<dbReference type="Proteomes" id="UP001140087">
    <property type="component" value="Unassembled WGS sequence"/>
</dbReference>
<organism evidence="1 2">
    <name type="scientific">Coemansia helicoidea</name>
    <dbReference type="NCBI Taxonomy" id="1286919"/>
    <lineage>
        <taxon>Eukaryota</taxon>
        <taxon>Fungi</taxon>
        <taxon>Fungi incertae sedis</taxon>
        <taxon>Zoopagomycota</taxon>
        <taxon>Kickxellomycotina</taxon>
        <taxon>Kickxellomycetes</taxon>
        <taxon>Kickxellales</taxon>
        <taxon>Kickxellaceae</taxon>
        <taxon>Coemansia</taxon>
    </lineage>
</organism>
<evidence type="ECO:0000313" key="1">
    <source>
        <dbReference type="EMBL" id="KAJ2795234.1"/>
    </source>
</evidence>